<proteinExistence type="predicted"/>
<dbReference type="EMBL" id="BAABIK010000052">
    <property type="protein sequence ID" value="GAA4958290.1"/>
    <property type="molecule type" value="Genomic_DNA"/>
</dbReference>
<dbReference type="Proteomes" id="UP001499993">
    <property type="component" value="Unassembled WGS sequence"/>
</dbReference>
<comment type="caution">
    <text evidence="2">The sequence shown here is derived from an EMBL/GenBank/DDBJ whole genome shotgun (WGS) entry which is preliminary data.</text>
</comment>
<accession>A0ABP9H0K2</accession>
<organism evidence="2 3">
    <name type="scientific">Streptomonospora halophila</name>
    <dbReference type="NCBI Taxonomy" id="427369"/>
    <lineage>
        <taxon>Bacteria</taxon>
        <taxon>Bacillati</taxon>
        <taxon>Actinomycetota</taxon>
        <taxon>Actinomycetes</taxon>
        <taxon>Streptosporangiales</taxon>
        <taxon>Nocardiopsidaceae</taxon>
        <taxon>Streptomonospora</taxon>
    </lineage>
</organism>
<keyword evidence="3" id="KW-1185">Reference proteome</keyword>
<gene>
    <name evidence="2" type="ORF">GCM10023224_50340</name>
</gene>
<evidence type="ECO:0000256" key="1">
    <source>
        <dbReference type="SAM" id="MobiDB-lite"/>
    </source>
</evidence>
<name>A0ABP9H0K2_9ACTN</name>
<reference evidence="3" key="1">
    <citation type="journal article" date="2019" name="Int. J. Syst. Evol. Microbiol.">
        <title>The Global Catalogue of Microorganisms (GCM) 10K type strain sequencing project: providing services to taxonomists for standard genome sequencing and annotation.</title>
        <authorList>
            <consortium name="The Broad Institute Genomics Platform"/>
            <consortium name="The Broad Institute Genome Sequencing Center for Infectious Disease"/>
            <person name="Wu L."/>
            <person name="Ma J."/>
        </authorList>
    </citation>
    <scope>NUCLEOTIDE SEQUENCE [LARGE SCALE GENOMIC DNA]</scope>
    <source>
        <strain evidence="3">JCM 18123</strain>
    </source>
</reference>
<feature type="region of interest" description="Disordered" evidence="1">
    <location>
        <begin position="41"/>
        <end position="62"/>
    </location>
</feature>
<protein>
    <submittedName>
        <fullName evidence="2">Uncharacterized protein</fullName>
    </submittedName>
</protein>
<sequence length="62" mass="6212">MPAGCAYDAAAKAVRGWPANRVRVLAGLAGDGAANAVRGWPAVTGSDAGRSSLRRGSEDGGW</sequence>
<evidence type="ECO:0000313" key="2">
    <source>
        <dbReference type="EMBL" id="GAA4958290.1"/>
    </source>
</evidence>
<evidence type="ECO:0000313" key="3">
    <source>
        <dbReference type="Proteomes" id="UP001499993"/>
    </source>
</evidence>